<reference evidence="4 5" key="1">
    <citation type="submission" date="2020-07" db="EMBL/GenBank/DDBJ databases">
        <title>Complete genome sequence for Sandaracinobacter sp. M6.</title>
        <authorList>
            <person name="Tang Y."/>
            <person name="Liu Q."/>
            <person name="Guo Z."/>
            <person name="Lei P."/>
            <person name="Huang B."/>
        </authorList>
    </citation>
    <scope>NUCLEOTIDE SEQUENCE [LARGE SCALE GENOMIC DNA]</scope>
    <source>
        <strain evidence="4 5">M6</strain>
    </source>
</reference>
<dbReference type="Proteomes" id="UP000515292">
    <property type="component" value="Chromosome"/>
</dbReference>
<evidence type="ECO:0000313" key="4">
    <source>
        <dbReference type="EMBL" id="QMW21882.1"/>
    </source>
</evidence>
<dbReference type="AlphaFoldDB" id="A0A7G5IEU0"/>
<evidence type="ECO:0000256" key="2">
    <source>
        <dbReference type="ARBA" id="ARBA00022679"/>
    </source>
</evidence>
<dbReference type="PANTHER" id="PTHR30420">
    <property type="entry name" value="N-SUCCINYLARGININE DIHYDROLASE"/>
    <property type="match status" value="1"/>
</dbReference>
<protein>
    <submittedName>
        <fullName evidence="4">Arginine N-succinyltransferase</fullName>
    </submittedName>
</protein>
<dbReference type="SUPFAM" id="SSF55729">
    <property type="entry name" value="Acyl-CoA N-acyltransferases (Nat)"/>
    <property type="match status" value="1"/>
</dbReference>
<keyword evidence="3" id="KW-0012">Acyltransferase</keyword>
<dbReference type="NCBIfam" id="TIGR03243">
    <property type="entry name" value="arg_catab_AOST"/>
    <property type="match status" value="1"/>
</dbReference>
<dbReference type="KEGG" id="sand:H3309_10835"/>
<dbReference type="PANTHER" id="PTHR30420:SF1">
    <property type="entry name" value="ARGININE N-SUCCINYLTRANSFERASE"/>
    <property type="match status" value="1"/>
</dbReference>
<dbReference type="Pfam" id="PF04958">
    <property type="entry name" value="AstA"/>
    <property type="match status" value="1"/>
</dbReference>
<gene>
    <name evidence="4" type="ORF">H3309_10835</name>
</gene>
<dbReference type="GO" id="GO:0008791">
    <property type="term" value="F:arginine N-succinyltransferase activity"/>
    <property type="evidence" value="ECO:0007669"/>
    <property type="project" value="InterPro"/>
</dbReference>
<dbReference type="EMBL" id="CP059851">
    <property type="protein sequence ID" value="QMW21882.1"/>
    <property type="molecule type" value="Genomic_DNA"/>
</dbReference>
<accession>A0A7G5IEU0</accession>
<evidence type="ECO:0000256" key="1">
    <source>
        <dbReference type="ARBA" id="ARBA00022503"/>
    </source>
</evidence>
<proteinExistence type="predicted"/>
<name>A0A7G5IEU0_9SPHN</name>
<keyword evidence="2 4" id="KW-0808">Transferase</keyword>
<organism evidence="4 5">
    <name type="scientific">Sandaracinobacteroides saxicola</name>
    <dbReference type="NCBI Taxonomy" id="2759707"/>
    <lineage>
        <taxon>Bacteria</taxon>
        <taxon>Pseudomonadati</taxon>
        <taxon>Pseudomonadota</taxon>
        <taxon>Alphaproteobacteria</taxon>
        <taxon>Sphingomonadales</taxon>
        <taxon>Sphingosinicellaceae</taxon>
        <taxon>Sandaracinobacteroides</taxon>
    </lineage>
</organism>
<dbReference type="InterPro" id="IPR007041">
    <property type="entry name" value="Arg_succinylTrfase_AstA/AruG"/>
</dbReference>
<evidence type="ECO:0000256" key="3">
    <source>
        <dbReference type="ARBA" id="ARBA00023315"/>
    </source>
</evidence>
<sequence length="376" mass="39633">MDETGCKNNIACIPLFALAALQKLQEAPVSTVTVHRQAASIAAPHARVSTPDDLDALYALACSGGSGLTNLPPDRGALAMKLAASARALTDPAAREAGAAILLIIEQAGEIAGTSCIFPRVGAEWPFYSYRLTRQANRSRAVNRLKAQTLLNLANDFDGEAEVGGLFINPAFRGAALGALAARARYLFIAQHRAWFRRRVIAELRGYQDADGRSPVWDAIGRHFYDMEFHEADRTGAVQGNQFIADLGPRYPLYVSLLPPAAQAALGRPHDDGRPALEMLLAEGFADGDYVDIFDGGPTLHADIDQLRTVRDARALTVAAILAGGTPHLVATGTGASFRVARGAVTPATTADAAIDPALADTLALAPGDPILAVPA</sequence>
<keyword evidence="1" id="KW-0056">Arginine metabolism</keyword>
<dbReference type="InterPro" id="IPR016181">
    <property type="entry name" value="Acyl_CoA_acyltransferase"/>
</dbReference>
<keyword evidence="5" id="KW-1185">Reference proteome</keyword>
<dbReference type="GO" id="GO:0006527">
    <property type="term" value="P:L-arginine catabolic process"/>
    <property type="evidence" value="ECO:0007669"/>
    <property type="project" value="InterPro"/>
</dbReference>
<evidence type="ECO:0000313" key="5">
    <source>
        <dbReference type="Proteomes" id="UP000515292"/>
    </source>
</evidence>